<feature type="compositionally biased region" description="Basic and acidic residues" evidence="5">
    <location>
        <begin position="7"/>
        <end position="20"/>
    </location>
</feature>
<dbReference type="SUPFAM" id="SSF53335">
    <property type="entry name" value="S-adenosyl-L-methionine-dependent methyltransferases"/>
    <property type="match status" value="1"/>
</dbReference>
<gene>
    <name evidence="7" type="ORF">DGYR_LOCUS2713</name>
</gene>
<dbReference type="PANTHER" id="PTHR13610">
    <property type="entry name" value="METHYLTRANSFERASE DOMAIN-CONTAINING PROTEIN"/>
    <property type="match status" value="1"/>
</dbReference>
<feature type="transmembrane region" description="Helical" evidence="6">
    <location>
        <begin position="25"/>
        <end position="48"/>
    </location>
</feature>
<comment type="caution">
    <text evidence="7">The sequence shown here is derived from an EMBL/GenBank/DDBJ whole genome shotgun (WGS) entry which is preliminary data.</text>
</comment>
<dbReference type="GO" id="GO:1905706">
    <property type="term" value="P:regulation of mitochondrial ATP synthesis coupled proton transport"/>
    <property type="evidence" value="ECO:0007669"/>
    <property type="project" value="TreeGrafter"/>
</dbReference>
<dbReference type="AlphaFoldDB" id="A0A7I8VET0"/>
<name>A0A7I8VET0_9ANNE</name>
<dbReference type="PANTHER" id="PTHR13610:SF9">
    <property type="entry name" value="FI06469P"/>
    <property type="match status" value="1"/>
</dbReference>
<evidence type="ECO:0000313" key="7">
    <source>
        <dbReference type="EMBL" id="CAD5113779.1"/>
    </source>
</evidence>
<keyword evidence="6" id="KW-0812">Transmembrane</keyword>
<dbReference type="Pfam" id="PF13489">
    <property type="entry name" value="Methyltransf_23"/>
    <property type="match status" value="1"/>
</dbReference>
<dbReference type="InterPro" id="IPR026170">
    <property type="entry name" value="FAM173A/B"/>
</dbReference>
<keyword evidence="8" id="KW-1185">Reference proteome</keyword>
<dbReference type="OrthoDB" id="66144at2759"/>
<proteinExistence type="inferred from homology"/>
<dbReference type="GO" id="GO:0005739">
    <property type="term" value="C:mitochondrion"/>
    <property type="evidence" value="ECO:0007669"/>
    <property type="project" value="TreeGrafter"/>
</dbReference>
<evidence type="ECO:0000256" key="2">
    <source>
        <dbReference type="ARBA" id="ARBA00022603"/>
    </source>
</evidence>
<reference evidence="7 8" key="1">
    <citation type="submission" date="2020-08" db="EMBL/GenBank/DDBJ databases">
        <authorList>
            <person name="Hejnol A."/>
        </authorList>
    </citation>
    <scope>NUCLEOTIDE SEQUENCE [LARGE SCALE GENOMIC DNA]</scope>
</reference>
<evidence type="ECO:0000313" key="8">
    <source>
        <dbReference type="Proteomes" id="UP000549394"/>
    </source>
</evidence>
<evidence type="ECO:0000256" key="1">
    <source>
        <dbReference type="ARBA" id="ARBA00010633"/>
    </source>
</evidence>
<evidence type="ECO:0000256" key="3">
    <source>
        <dbReference type="ARBA" id="ARBA00022679"/>
    </source>
</evidence>
<evidence type="ECO:0000256" key="4">
    <source>
        <dbReference type="ARBA" id="ARBA00022691"/>
    </source>
</evidence>
<dbReference type="EMBL" id="CAJFCJ010000004">
    <property type="protein sequence ID" value="CAD5113779.1"/>
    <property type="molecule type" value="Genomic_DNA"/>
</dbReference>
<evidence type="ECO:0000256" key="5">
    <source>
        <dbReference type="SAM" id="MobiDB-lite"/>
    </source>
</evidence>
<keyword evidence="6" id="KW-1133">Transmembrane helix</keyword>
<dbReference type="InterPro" id="IPR029063">
    <property type="entry name" value="SAM-dependent_MTases_sf"/>
</dbReference>
<feature type="region of interest" description="Disordered" evidence="5">
    <location>
        <begin position="1"/>
        <end position="20"/>
    </location>
</feature>
<dbReference type="GO" id="GO:0032259">
    <property type="term" value="P:methylation"/>
    <property type="evidence" value="ECO:0007669"/>
    <property type="project" value="UniProtKB-KW"/>
</dbReference>
<keyword evidence="6" id="KW-0472">Membrane</keyword>
<dbReference type="Gene3D" id="3.40.50.150">
    <property type="entry name" value="Vaccinia Virus protein VP39"/>
    <property type="match status" value="1"/>
</dbReference>
<keyword evidence="2" id="KW-0489">Methyltransferase</keyword>
<keyword evidence="3" id="KW-0808">Transferase</keyword>
<comment type="similarity">
    <text evidence="1">Belongs to the ANT/ATPSC lysine N-methyltransferase family.</text>
</comment>
<organism evidence="7 8">
    <name type="scientific">Dimorphilus gyrociliatus</name>
    <dbReference type="NCBI Taxonomy" id="2664684"/>
    <lineage>
        <taxon>Eukaryota</taxon>
        <taxon>Metazoa</taxon>
        <taxon>Spiralia</taxon>
        <taxon>Lophotrochozoa</taxon>
        <taxon>Annelida</taxon>
        <taxon>Polychaeta</taxon>
        <taxon>Polychaeta incertae sedis</taxon>
        <taxon>Dinophilidae</taxon>
        <taxon>Dimorphilus</taxon>
    </lineage>
</organism>
<sequence length="206" mass="23291">MPSSIEKVIDDSNSKSQNEKNSSKAGIVFTSILGASVIGLTTVCYAFVRPALRKICLPFVPATQEQISNVLKLLNGRSGKVIDLGSGDGRIVIECAKKGFQAEGIELNRWLIYFSRYSAFRHNVQNRTKFYCQDLWKMNYSNYNNIVIFGVEPMMQQLKEKLVNEMPSDDHCLIVCRFPLPNTVSSKIVGEGIDTVWLYKKRDLLK</sequence>
<dbReference type="Proteomes" id="UP000549394">
    <property type="component" value="Unassembled WGS sequence"/>
</dbReference>
<accession>A0A7I8VET0</accession>
<keyword evidence="4" id="KW-0949">S-adenosyl-L-methionine</keyword>
<dbReference type="GO" id="GO:0016279">
    <property type="term" value="F:protein-lysine N-methyltransferase activity"/>
    <property type="evidence" value="ECO:0007669"/>
    <property type="project" value="InterPro"/>
</dbReference>
<protein>
    <submittedName>
        <fullName evidence="7">DgyrCDS2947</fullName>
    </submittedName>
</protein>
<evidence type="ECO:0000256" key="6">
    <source>
        <dbReference type="SAM" id="Phobius"/>
    </source>
</evidence>